<dbReference type="GO" id="GO:0006629">
    <property type="term" value="P:lipid metabolic process"/>
    <property type="evidence" value="ECO:0007669"/>
    <property type="project" value="UniProtKB-KW"/>
</dbReference>
<comment type="catalytic activity">
    <reaction evidence="10">
        <text>a (3R)-hydroxyacyl-[ACP] + L-ornithine = a lyso-ornithine lipid + holo-[ACP] + H(+)</text>
        <dbReference type="Rhea" id="RHEA:20633"/>
        <dbReference type="Rhea" id="RHEA-COMP:9685"/>
        <dbReference type="Rhea" id="RHEA-COMP:9945"/>
        <dbReference type="ChEBI" id="CHEBI:15378"/>
        <dbReference type="ChEBI" id="CHEBI:46911"/>
        <dbReference type="ChEBI" id="CHEBI:64479"/>
        <dbReference type="ChEBI" id="CHEBI:78827"/>
        <dbReference type="ChEBI" id="CHEBI:138482"/>
        <dbReference type="EC" id="2.3.2.30"/>
    </reaction>
    <physiologicalReaction direction="left-to-right" evidence="10">
        <dbReference type="Rhea" id="RHEA:20634"/>
    </physiologicalReaction>
</comment>
<proteinExistence type="inferred from homology"/>
<evidence type="ECO:0000256" key="3">
    <source>
        <dbReference type="ARBA" id="ARBA00022679"/>
    </source>
</evidence>
<reference evidence="12" key="1">
    <citation type="submission" date="2020-10" db="EMBL/GenBank/DDBJ databases">
        <title>Connecting structure to function with the recovery of over 1000 high-quality activated sludge metagenome-assembled genomes encoding full-length rRNA genes using long-read sequencing.</title>
        <authorList>
            <person name="Singleton C.M."/>
            <person name="Petriglieri F."/>
            <person name="Kristensen J.M."/>
            <person name="Kirkegaard R.H."/>
            <person name="Michaelsen T.Y."/>
            <person name="Andersen M.H."/>
            <person name="Karst S.M."/>
            <person name="Dueholm M.S."/>
            <person name="Nielsen P.H."/>
            <person name="Albertsen M."/>
        </authorList>
    </citation>
    <scope>NUCLEOTIDE SEQUENCE</scope>
    <source>
        <strain evidence="12">Hirt_18-Q3-R61-65_BATAC.395</strain>
    </source>
</reference>
<evidence type="ECO:0000256" key="4">
    <source>
        <dbReference type="ARBA" id="ARBA00023098"/>
    </source>
</evidence>
<keyword evidence="5" id="KW-0012">Acyltransferase</keyword>
<dbReference type="Proteomes" id="UP000886689">
    <property type="component" value="Unassembled WGS sequence"/>
</dbReference>
<protein>
    <recommendedName>
        <fullName evidence="8">L-ornithine N(alpha)-acyltransferase</fullName>
        <ecNumber evidence="7">2.3.2.30</ecNumber>
    </recommendedName>
</protein>
<dbReference type="EC" id="2.3.2.30" evidence="7"/>
<evidence type="ECO:0000256" key="6">
    <source>
        <dbReference type="ARBA" id="ARBA00038095"/>
    </source>
</evidence>
<evidence type="ECO:0000313" key="13">
    <source>
        <dbReference type="Proteomes" id="UP000886689"/>
    </source>
</evidence>
<dbReference type="GO" id="GO:0043810">
    <property type="term" value="F:ornithine-acyl [acyl carrier protein] N-acyltransferase activity"/>
    <property type="evidence" value="ECO:0007669"/>
    <property type="project" value="UniProtKB-EC"/>
</dbReference>
<dbReference type="PANTHER" id="PTHR37323">
    <property type="entry name" value="GCN5-RELATED N-ACETYLTRANSFERASE"/>
    <property type="match status" value="1"/>
</dbReference>
<dbReference type="Pfam" id="PF13444">
    <property type="entry name" value="Acetyltransf_5"/>
    <property type="match status" value="1"/>
</dbReference>
<dbReference type="PANTHER" id="PTHR37323:SF1">
    <property type="entry name" value="L-ORNITHINE N(ALPHA)-ACYLTRANSFERASE"/>
    <property type="match status" value="1"/>
</dbReference>
<evidence type="ECO:0000256" key="1">
    <source>
        <dbReference type="ARBA" id="ARBA00005189"/>
    </source>
</evidence>
<sequence>MTSTHHQTQQQHQLRTGKPELTVGLARSEREIDEAKRLRYRVFAGEMGARLSTRTPGVDHDIYDPFCDHLVVRDERSAEIVGTYRILSPQNAKRIGGYYSENEFDLTRLQHLRPRLVEIGRSCVHPEYRSGATITLLWAGLSKYMIEGGYEHLVGCASVSMADGGHAAASLYNRLGEHMSPLEYRVFPRCPLPLAALKGDLPEEQRPPVPPLIKGYLRAGAWICGEPAWDPDFNTADLPVLLPMSRLDARYARHFMGKQD</sequence>
<evidence type="ECO:0000256" key="9">
    <source>
        <dbReference type="ARBA" id="ARBA00045724"/>
    </source>
</evidence>
<evidence type="ECO:0000313" key="12">
    <source>
        <dbReference type="EMBL" id="MBK8523312.1"/>
    </source>
</evidence>
<comment type="function">
    <text evidence="9">Catalyzes the first step in the biosynthesis of ornithine lipids, which are phosphorus-free membrane lipids. Catalyzes the 3-hydroxyacyl-acyl carrier protein-dependent acylation of ornithine to form lyso-ornithine lipid (LOL).</text>
</comment>
<dbReference type="InterPro" id="IPR016181">
    <property type="entry name" value="Acyl_CoA_acyltransferase"/>
</dbReference>
<dbReference type="EMBL" id="JADJUC010000003">
    <property type="protein sequence ID" value="MBK8523312.1"/>
    <property type="molecule type" value="Genomic_DNA"/>
</dbReference>
<dbReference type="InterPro" id="IPR052351">
    <property type="entry name" value="Ornithine_N-alpha-AT"/>
</dbReference>
<gene>
    <name evidence="12" type="ORF">IPL58_03815</name>
</gene>
<evidence type="ECO:0000256" key="8">
    <source>
        <dbReference type="ARBA" id="ARBA00039866"/>
    </source>
</evidence>
<evidence type="ECO:0000256" key="7">
    <source>
        <dbReference type="ARBA" id="ARBA00039058"/>
    </source>
</evidence>
<accession>A0A9D7K237</accession>
<evidence type="ECO:0000256" key="2">
    <source>
        <dbReference type="ARBA" id="ARBA00022516"/>
    </source>
</evidence>
<comment type="pathway">
    <text evidence="1">Lipid metabolism.</text>
</comment>
<feature type="compositionally biased region" description="Low complexity" evidence="11">
    <location>
        <begin position="1"/>
        <end position="13"/>
    </location>
</feature>
<dbReference type="Gene3D" id="3.40.630.30">
    <property type="match status" value="1"/>
</dbReference>
<comment type="caution">
    <text evidence="12">The sequence shown here is derived from an EMBL/GenBank/DDBJ whole genome shotgun (WGS) entry which is preliminary data.</text>
</comment>
<name>A0A9D7K237_9PROT</name>
<evidence type="ECO:0000256" key="10">
    <source>
        <dbReference type="ARBA" id="ARBA00047785"/>
    </source>
</evidence>
<keyword evidence="3" id="KW-0808">Transferase</keyword>
<feature type="region of interest" description="Disordered" evidence="11">
    <location>
        <begin position="1"/>
        <end position="20"/>
    </location>
</feature>
<evidence type="ECO:0000256" key="5">
    <source>
        <dbReference type="ARBA" id="ARBA00023315"/>
    </source>
</evidence>
<keyword evidence="4" id="KW-0443">Lipid metabolism</keyword>
<organism evidence="12 13">
    <name type="scientific">Candidatus Proximibacter danicus</name>
    <dbReference type="NCBI Taxonomy" id="2954365"/>
    <lineage>
        <taxon>Bacteria</taxon>
        <taxon>Pseudomonadati</taxon>
        <taxon>Pseudomonadota</taxon>
        <taxon>Betaproteobacteria</taxon>
        <taxon>Candidatus Proximibacter</taxon>
    </lineage>
</organism>
<evidence type="ECO:0000256" key="11">
    <source>
        <dbReference type="SAM" id="MobiDB-lite"/>
    </source>
</evidence>
<comment type="similarity">
    <text evidence="6">Belongs to the acetyltransferase family. OlsB subfamily.</text>
</comment>
<keyword evidence="2" id="KW-0444">Lipid biosynthesis</keyword>
<dbReference type="AlphaFoldDB" id="A0A9D7K237"/>
<dbReference type="SUPFAM" id="SSF55729">
    <property type="entry name" value="Acyl-CoA N-acyltransferases (Nat)"/>
    <property type="match status" value="1"/>
</dbReference>